<dbReference type="GO" id="GO:0016787">
    <property type="term" value="F:hydrolase activity"/>
    <property type="evidence" value="ECO:0007669"/>
    <property type="project" value="UniProtKB-KW"/>
</dbReference>
<organism evidence="10 11">
    <name type="scientific">Haloactinopolyspora alba</name>
    <dbReference type="NCBI Taxonomy" id="648780"/>
    <lineage>
        <taxon>Bacteria</taxon>
        <taxon>Bacillati</taxon>
        <taxon>Actinomycetota</taxon>
        <taxon>Actinomycetes</taxon>
        <taxon>Jiangellales</taxon>
        <taxon>Jiangellaceae</taxon>
        <taxon>Haloactinopolyspora</taxon>
    </lineage>
</organism>
<evidence type="ECO:0000313" key="11">
    <source>
        <dbReference type="Proteomes" id="UP000243528"/>
    </source>
</evidence>
<reference evidence="10 11" key="1">
    <citation type="submission" date="2018-03" db="EMBL/GenBank/DDBJ databases">
        <title>Genomic Encyclopedia of Archaeal and Bacterial Type Strains, Phase II (KMG-II): from individual species to whole genera.</title>
        <authorList>
            <person name="Goeker M."/>
        </authorList>
    </citation>
    <scope>NUCLEOTIDE SEQUENCE [LARGE SCALE GENOMIC DNA]</scope>
    <source>
        <strain evidence="10 11">DSM 45211</strain>
    </source>
</reference>
<dbReference type="GO" id="GO:0000287">
    <property type="term" value="F:magnesium ion binding"/>
    <property type="evidence" value="ECO:0007669"/>
    <property type="project" value="UniProtKB-UniRule"/>
</dbReference>
<dbReference type="GO" id="GO:0090729">
    <property type="term" value="F:toxin activity"/>
    <property type="evidence" value="ECO:0007669"/>
    <property type="project" value="UniProtKB-KW"/>
</dbReference>
<evidence type="ECO:0000256" key="6">
    <source>
        <dbReference type="ARBA" id="ARBA00022842"/>
    </source>
</evidence>
<keyword evidence="4 8" id="KW-0479">Metal-binding</keyword>
<evidence type="ECO:0000256" key="2">
    <source>
        <dbReference type="ARBA" id="ARBA00022649"/>
    </source>
</evidence>
<keyword evidence="8" id="KW-0800">Toxin</keyword>
<proteinExistence type="inferred from homology"/>
<accession>A0A2P8DY23</accession>
<evidence type="ECO:0000313" key="10">
    <source>
        <dbReference type="EMBL" id="PSL02116.1"/>
    </source>
</evidence>
<dbReference type="PANTHER" id="PTHR33653">
    <property type="entry name" value="RIBONUCLEASE VAPC2"/>
    <property type="match status" value="1"/>
</dbReference>
<comment type="cofactor">
    <cofactor evidence="1 8">
        <name>Mg(2+)</name>
        <dbReference type="ChEBI" id="CHEBI:18420"/>
    </cofactor>
</comment>
<dbReference type="Proteomes" id="UP000243528">
    <property type="component" value="Unassembled WGS sequence"/>
</dbReference>
<dbReference type="InterPro" id="IPR029060">
    <property type="entry name" value="PIN-like_dom_sf"/>
</dbReference>
<dbReference type="EC" id="3.1.-.-" evidence="8"/>
<feature type="binding site" evidence="8">
    <location>
        <position position="110"/>
    </location>
    <ligand>
        <name>Mg(2+)</name>
        <dbReference type="ChEBI" id="CHEBI:18420"/>
    </ligand>
</feature>
<comment type="function">
    <text evidence="8">Toxic component of a toxin-antitoxin (TA) system. An RNase.</text>
</comment>
<dbReference type="InterPro" id="IPR022907">
    <property type="entry name" value="VapC_family"/>
</dbReference>
<evidence type="ECO:0000256" key="1">
    <source>
        <dbReference type="ARBA" id="ARBA00001946"/>
    </source>
</evidence>
<dbReference type="PANTHER" id="PTHR33653:SF1">
    <property type="entry name" value="RIBONUCLEASE VAPC2"/>
    <property type="match status" value="1"/>
</dbReference>
<evidence type="ECO:0000256" key="3">
    <source>
        <dbReference type="ARBA" id="ARBA00022722"/>
    </source>
</evidence>
<evidence type="ECO:0000256" key="7">
    <source>
        <dbReference type="ARBA" id="ARBA00038093"/>
    </source>
</evidence>
<protein>
    <recommendedName>
        <fullName evidence="8">Ribonuclease VapC</fullName>
        <shortName evidence="8">RNase VapC</shortName>
        <ecNumber evidence="8">3.1.-.-</ecNumber>
    </recommendedName>
    <alternativeName>
        <fullName evidence="8">Toxin VapC</fullName>
    </alternativeName>
</protein>
<dbReference type="InterPro" id="IPR002716">
    <property type="entry name" value="PIN_dom"/>
</dbReference>
<keyword evidence="3 8" id="KW-0540">Nuclease</keyword>
<dbReference type="GO" id="GO:0004540">
    <property type="term" value="F:RNA nuclease activity"/>
    <property type="evidence" value="ECO:0007669"/>
    <property type="project" value="InterPro"/>
</dbReference>
<dbReference type="HAMAP" id="MF_00265">
    <property type="entry name" value="VapC_Nob1"/>
    <property type="match status" value="1"/>
</dbReference>
<keyword evidence="11" id="KW-1185">Reference proteome</keyword>
<sequence>MNDPVDAGAIVLDTNVVSEPLRPAPNEHVLAHLREASSRTFITTVTLAELFLGANQLDRGRRRQSLLENIAAVRDVYAQRTLTFTAAAAEHYGQSVAALKRAGVAMSVADAFIAAICVTSDAALWTRNSKDFVHYPGLTVMDPWSEG</sequence>
<feature type="domain" description="PIN" evidence="9">
    <location>
        <begin position="10"/>
        <end position="135"/>
    </location>
</feature>
<comment type="similarity">
    <text evidence="7 8">Belongs to the PINc/VapC protein family.</text>
</comment>
<dbReference type="Gene3D" id="3.40.50.1010">
    <property type="entry name" value="5'-nuclease"/>
    <property type="match status" value="1"/>
</dbReference>
<dbReference type="InterPro" id="IPR050556">
    <property type="entry name" value="Type_II_TA_system_RNase"/>
</dbReference>
<keyword evidence="6 8" id="KW-0460">Magnesium</keyword>
<dbReference type="OrthoDB" id="9804823at2"/>
<evidence type="ECO:0000256" key="8">
    <source>
        <dbReference type="HAMAP-Rule" id="MF_00265"/>
    </source>
</evidence>
<dbReference type="Pfam" id="PF01850">
    <property type="entry name" value="PIN"/>
    <property type="match status" value="1"/>
</dbReference>
<name>A0A2P8DY23_9ACTN</name>
<evidence type="ECO:0000256" key="4">
    <source>
        <dbReference type="ARBA" id="ARBA00022723"/>
    </source>
</evidence>
<evidence type="ECO:0000259" key="9">
    <source>
        <dbReference type="Pfam" id="PF01850"/>
    </source>
</evidence>
<dbReference type="AlphaFoldDB" id="A0A2P8DY23"/>
<gene>
    <name evidence="8" type="primary">vapC</name>
    <name evidence="10" type="ORF">CLV30_11171</name>
</gene>
<feature type="binding site" evidence="8">
    <location>
        <position position="13"/>
    </location>
    <ligand>
        <name>Mg(2+)</name>
        <dbReference type="ChEBI" id="CHEBI:18420"/>
    </ligand>
</feature>
<dbReference type="EMBL" id="PYGE01000011">
    <property type="protein sequence ID" value="PSL02116.1"/>
    <property type="molecule type" value="Genomic_DNA"/>
</dbReference>
<evidence type="ECO:0000256" key="5">
    <source>
        <dbReference type="ARBA" id="ARBA00022801"/>
    </source>
</evidence>
<dbReference type="SUPFAM" id="SSF88723">
    <property type="entry name" value="PIN domain-like"/>
    <property type="match status" value="1"/>
</dbReference>
<comment type="caution">
    <text evidence="10">The sequence shown here is derived from an EMBL/GenBank/DDBJ whole genome shotgun (WGS) entry which is preliminary data.</text>
</comment>
<dbReference type="RefSeq" id="WP_106538125.1">
    <property type="nucleotide sequence ID" value="NZ_PYGE01000011.1"/>
</dbReference>
<keyword evidence="2 8" id="KW-1277">Toxin-antitoxin system</keyword>
<keyword evidence="5 8" id="KW-0378">Hydrolase</keyword>
<dbReference type="CDD" id="cd18731">
    <property type="entry name" value="PIN_NgFitB-like"/>
    <property type="match status" value="1"/>
</dbReference>